<accession>A0A8H3FDX7</accession>
<name>A0A8H3FDX7_9LECA</name>
<reference evidence="1" key="1">
    <citation type="submission" date="2021-03" db="EMBL/GenBank/DDBJ databases">
        <authorList>
            <person name="Tagirdzhanova G."/>
        </authorList>
    </citation>
    <scope>NUCLEOTIDE SEQUENCE</scope>
</reference>
<dbReference type="AlphaFoldDB" id="A0A8H3FDX7"/>
<evidence type="ECO:0000313" key="1">
    <source>
        <dbReference type="EMBL" id="CAF9924221.1"/>
    </source>
</evidence>
<dbReference type="EMBL" id="CAJPDQ010000021">
    <property type="protein sequence ID" value="CAF9924221.1"/>
    <property type="molecule type" value="Genomic_DNA"/>
</dbReference>
<comment type="caution">
    <text evidence="1">The sequence shown here is derived from an EMBL/GenBank/DDBJ whole genome shotgun (WGS) entry which is preliminary data.</text>
</comment>
<sequence>MSTLINEVLDSMESEPGDPRLIPKEHWMTLIMLALRMAAEANASQATNLGIEMINFQFDLEGGFGDSRLELRMENWHRRVDEYRSSWQVCEDVQAE</sequence>
<protein>
    <submittedName>
        <fullName evidence="1">Uncharacterized protein</fullName>
    </submittedName>
</protein>
<dbReference type="Proteomes" id="UP000664169">
    <property type="component" value="Unassembled WGS sequence"/>
</dbReference>
<evidence type="ECO:0000313" key="2">
    <source>
        <dbReference type="Proteomes" id="UP000664169"/>
    </source>
</evidence>
<keyword evidence="2" id="KW-1185">Reference proteome</keyword>
<proteinExistence type="predicted"/>
<organism evidence="1 2">
    <name type="scientific">Gomphillus americanus</name>
    <dbReference type="NCBI Taxonomy" id="1940652"/>
    <lineage>
        <taxon>Eukaryota</taxon>
        <taxon>Fungi</taxon>
        <taxon>Dikarya</taxon>
        <taxon>Ascomycota</taxon>
        <taxon>Pezizomycotina</taxon>
        <taxon>Lecanoromycetes</taxon>
        <taxon>OSLEUM clade</taxon>
        <taxon>Ostropomycetidae</taxon>
        <taxon>Ostropales</taxon>
        <taxon>Graphidaceae</taxon>
        <taxon>Gomphilloideae</taxon>
        <taxon>Gomphillus</taxon>
    </lineage>
</organism>
<gene>
    <name evidence="1" type="ORF">GOMPHAMPRED_003556</name>
</gene>